<comment type="caution">
    <text evidence="1">The sequence shown here is derived from an EMBL/GenBank/DDBJ whole genome shotgun (WGS) entry which is preliminary data.</text>
</comment>
<dbReference type="EMBL" id="CAJVCH010190146">
    <property type="protein sequence ID" value="CAG7730169.1"/>
    <property type="molecule type" value="Genomic_DNA"/>
</dbReference>
<keyword evidence="2" id="KW-1185">Reference proteome</keyword>
<dbReference type="Proteomes" id="UP000708208">
    <property type="component" value="Unassembled WGS sequence"/>
</dbReference>
<proteinExistence type="predicted"/>
<protein>
    <submittedName>
        <fullName evidence="1">Uncharacterized protein</fullName>
    </submittedName>
</protein>
<evidence type="ECO:0000313" key="1">
    <source>
        <dbReference type="EMBL" id="CAG7730169.1"/>
    </source>
</evidence>
<sequence>MTNPGTILAGTILVQAIFSHANILGGSIHQLSAAEDVKRTGYIYTCRFDPNQKYSVTRFVVMNPPRGSA</sequence>
<accession>A0A8J2K2R5</accession>
<gene>
    <name evidence="1" type="ORF">AFUS01_LOCUS18833</name>
</gene>
<evidence type="ECO:0000313" key="2">
    <source>
        <dbReference type="Proteomes" id="UP000708208"/>
    </source>
</evidence>
<name>A0A8J2K2R5_9HEXA</name>
<organism evidence="1 2">
    <name type="scientific">Allacma fusca</name>
    <dbReference type="NCBI Taxonomy" id="39272"/>
    <lineage>
        <taxon>Eukaryota</taxon>
        <taxon>Metazoa</taxon>
        <taxon>Ecdysozoa</taxon>
        <taxon>Arthropoda</taxon>
        <taxon>Hexapoda</taxon>
        <taxon>Collembola</taxon>
        <taxon>Symphypleona</taxon>
        <taxon>Sminthuridae</taxon>
        <taxon>Allacma</taxon>
    </lineage>
</organism>
<dbReference type="AlphaFoldDB" id="A0A8J2K2R5"/>
<reference evidence="1" key="1">
    <citation type="submission" date="2021-06" db="EMBL/GenBank/DDBJ databases">
        <authorList>
            <person name="Hodson N. C."/>
            <person name="Mongue J. A."/>
            <person name="Jaron S. K."/>
        </authorList>
    </citation>
    <scope>NUCLEOTIDE SEQUENCE</scope>
</reference>